<gene>
    <name evidence="2" type="ORF">METZ01_LOCUS146492</name>
</gene>
<protein>
    <recommendedName>
        <fullName evidence="1">Peptidase S9 prolyl oligopeptidase catalytic domain-containing protein</fullName>
    </recommendedName>
</protein>
<evidence type="ECO:0000259" key="1">
    <source>
        <dbReference type="Pfam" id="PF00326"/>
    </source>
</evidence>
<sequence length="674" mass="75618">MKRLLPLLLCGLAVSLGHAAELKTPGDRMFAEYFKIETKRLADSCLAEIETLDDWNAKKDLYRKQLHEMLGLDPLPERTPLQATVTGTVQHDEFEVRNLHFQSSPGLYVTGNLYVPKNLTAPAPTILYVCGHGRVKIDGIDYGNKTHYQHHGAWFARNGYVCLTIDTIQLGELSGIHHGTYRHGMWWWNSRGYSPAGVEAWNCIRALDYLTSLDVVDKNRLGVTGRSGGGAYSWWIATLDERIKVAAPVAGITDLQNHVVDGVVEGHCDCMYHVNTYGWDFAQVAALVAPRPLLILNTDDDGIFPLDGVNRLFTKVRRIYELHGKKSSLGLVITPGGHGDSQELRVPAFNWFNKHLKGKSVLIDKPATKLFQPQQLKVFGNAPKDERTTTIHDTFSRIATDDAKAKRPEIMADLRSKTFGGWPKRGDRLQLVKVSDTERDGVRLAAYDFDSQPGIRLRMHVAHKADLPKGAPVHLQVLNDNQVEDIAGQLEFVAEHPGVYVALSPRGIGPTRLTQNQKHLTQTRRRFMLLGQTLPGQQVWDVRRCIRALRTLERCADAPLELWGTGDSASLVTLASLFEKEISRLNLSGYPASDREQPDFLNISRFATTAQLLDLAKRKTEVNALDQTTNFPGEKSAWHNFDLYDFKLGDADCRVVTPNTAAPGRPWVWRARFW</sequence>
<dbReference type="Gene3D" id="3.40.50.1820">
    <property type="entry name" value="alpha/beta hydrolase"/>
    <property type="match status" value="2"/>
</dbReference>
<feature type="non-terminal residue" evidence="2">
    <location>
        <position position="674"/>
    </location>
</feature>
<dbReference type="EMBL" id="UINC01022951">
    <property type="protein sequence ID" value="SVA93638.1"/>
    <property type="molecule type" value="Genomic_DNA"/>
</dbReference>
<dbReference type="GO" id="GO:0008236">
    <property type="term" value="F:serine-type peptidase activity"/>
    <property type="evidence" value="ECO:0007669"/>
    <property type="project" value="InterPro"/>
</dbReference>
<dbReference type="SUPFAM" id="SSF53474">
    <property type="entry name" value="alpha/beta-Hydrolases"/>
    <property type="match status" value="1"/>
</dbReference>
<name>A0A381ZWG4_9ZZZZ</name>
<accession>A0A381ZWG4</accession>
<reference evidence="2" key="1">
    <citation type="submission" date="2018-05" db="EMBL/GenBank/DDBJ databases">
        <authorList>
            <person name="Lanie J.A."/>
            <person name="Ng W.-L."/>
            <person name="Kazmierczak K.M."/>
            <person name="Andrzejewski T.M."/>
            <person name="Davidsen T.M."/>
            <person name="Wayne K.J."/>
            <person name="Tettelin H."/>
            <person name="Glass J.I."/>
            <person name="Rusch D."/>
            <person name="Podicherti R."/>
            <person name="Tsui H.-C.T."/>
            <person name="Winkler M.E."/>
        </authorList>
    </citation>
    <scope>NUCLEOTIDE SEQUENCE</scope>
</reference>
<evidence type="ECO:0000313" key="2">
    <source>
        <dbReference type="EMBL" id="SVA93638.1"/>
    </source>
</evidence>
<dbReference type="PANTHER" id="PTHR47381:SF3">
    <property type="entry name" value="ALPHA_BETA-HYDROLASES SUPERFAMILY PROTEIN"/>
    <property type="match status" value="1"/>
</dbReference>
<dbReference type="PANTHER" id="PTHR47381">
    <property type="entry name" value="ALPHA/BETA-HYDROLASES SUPERFAMILY PROTEIN"/>
    <property type="match status" value="1"/>
</dbReference>
<dbReference type="InterPro" id="IPR029058">
    <property type="entry name" value="AB_hydrolase_fold"/>
</dbReference>
<proteinExistence type="predicted"/>
<feature type="domain" description="Peptidase S9 prolyl oligopeptidase catalytic" evidence="1">
    <location>
        <begin position="153"/>
        <end position="340"/>
    </location>
</feature>
<organism evidence="2">
    <name type="scientific">marine metagenome</name>
    <dbReference type="NCBI Taxonomy" id="408172"/>
    <lineage>
        <taxon>unclassified sequences</taxon>
        <taxon>metagenomes</taxon>
        <taxon>ecological metagenomes</taxon>
    </lineage>
</organism>
<dbReference type="InterPro" id="IPR001375">
    <property type="entry name" value="Peptidase_S9_cat"/>
</dbReference>
<dbReference type="GO" id="GO:0006508">
    <property type="term" value="P:proteolysis"/>
    <property type="evidence" value="ECO:0007669"/>
    <property type="project" value="InterPro"/>
</dbReference>
<dbReference type="AlphaFoldDB" id="A0A381ZWG4"/>
<dbReference type="Pfam" id="PF00326">
    <property type="entry name" value="Peptidase_S9"/>
    <property type="match status" value="1"/>
</dbReference>